<dbReference type="InterPro" id="IPR000700">
    <property type="entry name" value="PAS-assoc_C"/>
</dbReference>
<comment type="catalytic activity">
    <reaction evidence="1">
        <text>ATP + protein L-histidine = ADP + protein N-phospho-L-histidine.</text>
        <dbReference type="EC" id="2.7.13.3"/>
    </reaction>
</comment>
<feature type="domain" description="PAS" evidence="9">
    <location>
        <begin position="129"/>
        <end position="181"/>
    </location>
</feature>
<evidence type="ECO:0000259" key="10">
    <source>
        <dbReference type="PROSITE" id="PS50113"/>
    </source>
</evidence>
<keyword evidence="4" id="KW-0808">Transferase</keyword>
<evidence type="ECO:0000256" key="6">
    <source>
        <dbReference type="ARBA" id="ARBA00023012"/>
    </source>
</evidence>
<evidence type="ECO:0000259" key="9">
    <source>
        <dbReference type="PROSITE" id="PS50112"/>
    </source>
</evidence>
<evidence type="ECO:0000313" key="11">
    <source>
        <dbReference type="EMBL" id="SEL33807.1"/>
    </source>
</evidence>
<dbReference type="InterPro" id="IPR005467">
    <property type="entry name" value="His_kinase_dom"/>
</dbReference>
<dbReference type="EC" id="2.7.13.3" evidence="2"/>
<evidence type="ECO:0000256" key="3">
    <source>
        <dbReference type="ARBA" id="ARBA00022553"/>
    </source>
</evidence>
<feature type="domain" description="PAC" evidence="10">
    <location>
        <begin position="206"/>
        <end position="256"/>
    </location>
</feature>
<dbReference type="EMBL" id="FOBB01000002">
    <property type="protein sequence ID" value="SEL33807.1"/>
    <property type="molecule type" value="Genomic_DNA"/>
</dbReference>
<evidence type="ECO:0000313" key="12">
    <source>
        <dbReference type="Proteomes" id="UP000198984"/>
    </source>
</evidence>
<keyword evidence="5" id="KW-0418">Kinase</keyword>
<evidence type="ECO:0000256" key="7">
    <source>
        <dbReference type="SAM" id="Coils"/>
    </source>
</evidence>
<dbReference type="FunFam" id="3.30.565.10:FF:000006">
    <property type="entry name" value="Sensor histidine kinase WalK"/>
    <property type="match status" value="1"/>
</dbReference>
<dbReference type="InterPro" id="IPR036890">
    <property type="entry name" value="HATPase_C_sf"/>
</dbReference>
<dbReference type="InterPro" id="IPR000014">
    <property type="entry name" value="PAS"/>
</dbReference>
<keyword evidence="6" id="KW-0902">Two-component regulatory system</keyword>
<evidence type="ECO:0000256" key="5">
    <source>
        <dbReference type="ARBA" id="ARBA00022777"/>
    </source>
</evidence>
<evidence type="ECO:0000256" key="2">
    <source>
        <dbReference type="ARBA" id="ARBA00012438"/>
    </source>
</evidence>
<dbReference type="InterPro" id="IPR004358">
    <property type="entry name" value="Sig_transdc_His_kin-like_C"/>
</dbReference>
<reference evidence="11 12" key="1">
    <citation type="submission" date="2016-10" db="EMBL/GenBank/DDBJ databases">
        <authorList>
            <person name="de Groot N.N."/>
        </authorList>
    </citation>
    <scope>NUCLEOTIDE SEQUENCE [LARGE SCALE GENOMIC DNA]</scope>
    <source>
        <strain evidence="11 12">DSM 21039</strain>
    </source>
</reference>
<dbReference type="InterPro" id="IPR003594">
    <property type="entry name" value="HATPase_dom"/>
</dbReference>
<dbReference type="SMART" id="SM00387">
    <property type="entry name" value="HATPase_c"/>
    <property type="match status" value="1"/>
</dbReference>
<keyword evidence="3" id="KW-0597">Phosphoprotein</keyword>
<accession>A0A1H7PFI5</accession>
<evidence type="ECO:0000256" key="4">
    <source>
        <dbReference type="ARBA" id="ARBA00022679"/>
    </source>
</evidence>
<name>A0A1H7PFI5_9BACT</name>
<dbReference type="Gene3D" id="3.30.565.10">
    <property type="entry name" value="Histidine kinase-like ATPase, C-terminal domain"/>
    <property type="match status" value="1"/>
</dbReference>
<protein>
    <recommendedName>
        <fullName evidence="2">histidine kinase</fullName>
        <ecNumber evidence="2">2.7.13.3</ecNumber>
    </recommendedName>
</protein>
<dbReference type="SMART" id="SM00091">
    <property type="entry name" value="PAS"/>
    <property type="match status" value="1"/>
</dbReference>
<dbReference type="PROSITE" id="PS50109">
    <property type="entry name" value="HIS_KIN"/>
    <property type="match status" value="1"/>
</dbReference>
<feature type="coiled-coil region" evidence="7">
    <location>
        <begin position="240"/>
        <end position="296"/>
    </location>
</feature>
<dbReference type="SUPFAM" id="SSF55785">
    <property type="entry name" value="PYP-like sensor domain (PAS domain)"/>
    <property type="match status" value="1"/>
</dbReference>
<dbReference type="CDD" id="cd00075">
    <property type="entry name" value="HATPase"/>
    <property type="match status" value="1"/>
</dbReference>
<dbReference type="NCBIfam" id="TIGR00229">
    <property type="entry name" value="sensory_box"/>
    <property type="match status" value="1"/>
</dbReference>
<proteinExistence type="predicted"/>
<dbReference type="InterPro" id="IPR050736">
    <property type="entry name" value="Sensor_HK_Regulatory"/>
</dbReference>
<dbReference type="Gene3D" id="3.30.450.20">
    <property type="entry name" value="PAS domain"/>
    <property type="match status" value="1"/>
</dbReference>
<dbReference type="CDD" id="cd00130">
    <property type="entry name" value="PAS"/>
    <property type="match status" value="1"/>
</dbReference>
<dbReference type="RefSeq" id="WP_238386526.1">
    <property type="nucleotide sequence ID" value="NZ_FOBB01000002.1"/>
</dbReference>
<sequence length="526" mass="59203">MNFSIHDLDVNFQLSVFAAVLEREPGLVAVRELGSGQLLYINETGIKMLGTEDHAALQALLDKHGLGICTPGTGKNGLSKERQWTNLAGETFSGLYDDISFRHAGKDYCAFRITVMPSDNRHQQQLNKELERFSALFDFASIGILVTNKEGEIVLVNDFALNQFGYQRQELTGQKVEVLIPARAHHRHVGHRERFNNHPQNRPMGIGLDLFAVRKDGSEFPVEISLSHYQNEEGAFVIAYVNNITERKKAEEKVERLNDELEQMVEDRTVQLRKALEDLELSKEELTLALGKEKELNELKTRFVSMASHEFRTPLSTILSSAFLVKQYAAEADQPKRNKHIQRIVTSVNLLTDILNDFLSVGRIEEGKIQVRLSNFDIADNINTVIQEMHGMIREGQEISYFHTGPPQVLLDPSLMKHIIMNLLGNAIKFSGPGATIAIYTKKDLHSFQLQVKDNGIGMSQEDQQHLFERFYRGANVSNIQGTGLGLHIVSKYSELMNGRISCESELGVGTTFTIDFSLNNETAGY</sequence>
<keyword evidence="12" id="KW-1185">Reference proteome</keyword>
<dbReference type="InterPro" id="IPR035965">
    <property type="entry name" value="PAS-like_dom_sf"/>
</dbReference>
<dbReference type="InterPro" id="IPR003661">
    <property type="entry name" value="HisK_dim/P_dom"/>
</dbReference>
<dbReference type="PANTHER" id="PTHR43711:SF26">
    <property type="entry name" value="SENSOR HISTIDINE KINASE RCSC"/>
    <property type="match status" value="1"/>
</dbReference>
<dbReference type="Pfam" id="PF00512">
    <property type="entry name" value="HisKA"/>
    <property type="match status" value="1"/>
</dbReference>
<dbReference type="CDD" id="cd00082">
    <property type="entry name" value="HisKA"/>
    <property type="match status" value="1"/>
</dbReference>
<dbReference type="SUPFAM" id="SSF55874">
    <property type="entry name" value="ATPase domain of HSP90 chaperone/DNA topoisomerase II/histidine kinase"/>
    <property type="match status" value="1"/>
</dbReference>
<dbReference type="GO" id="GO:0000155">
    <property type="term" value="F:phosphorelay sensor kinase activity"/>
    <property type="evidence" value="ECO:0007669"/>
    <property type="project" value="InterPro"/>
</dbReference>
<dbReference type="Pfam" id="PF02518">
    <property type="entry name" value="HATPase_c"/>
    <property type="match status" value="1"/>
</dbReference>
<dbReference type="PRINTS" id="PR00344">
    <property type="entry name" value="BCTRLSENSOR"/>
</dbReference>
<dbReference type="InterPro" id="IPR036097">
    <property type="entry name" value="HisK_dim/P_sf"/>
</dbReference>
<gene>
    <name evidence="11" type="ORF">SAMN04488505_10258</name>
</gene>
<dbReference type="STRING" id="573321.SAMN04488505_10258"/>
<dbReference type="SMART" id="SM00388">
    <property type="entry name" value="HisKA"/>
    <property type="match status" value="1"/>
</dbReference>
<dbReference type="AlphaFoldDB" id="A0A1H7PFI5"/>
<feature type="domain" description="Histidine kinase" evidence="8">
    <location>
        <begin position="306"/>
        <end position="521"/>
    </location>
</feature>
<dbReference type="Gene3D" id="1.10.287.130">
    <property type="match status" value="1"/>
</dbReference>
<organism evidence="11 12">
    <name type="scientific">Chitinophaga rupis</name>
    <dbReference type="NCBI Taxonomy" id="573321"/>
    <lineage>
        <taxon>Bacteria</taxon>
        <taxon>Pseudomonadati</taxon>
        <taxon>Bacteroidota</taxon>
        <taxon>Chitinophagia</taxon>
        <taxon>Chitinophagales</taxon>
        <taxon>Chitinophagaceae</taxon>
        <taxon>Chitinophaga</taxon>
    </lineage>
</organism>
<dbReference type="PROSITE" id="PS50112">
    <property type="entry name" value="PAS"/>
    <property type="match status" value="1"/>
</dbReference>
<dbReference type="SUPFAM" id="SSF47384">
    <property type="entry name" value="Homodimeric domain of signal transducing histidine kinase"/>
    <property type="match status" value="1"/>
</dbReference>
<evidence type="ECO:0000259" key="8">
    <source>
        <dbReference type="PROSITE" id="PS50109"/>
    </source>
</evidence>
<dbReference type="PANTHER" id="PTHR43711">
    <property type="entry name" value="TWO-COMPONENT HISTIDINE KINASE"/>
    <property type="match status" value="1"/>
</dbReference>
<evidence type="ECO:0000256" key="1">
    <source>
        <dbReference type="ARBA" id="ARBA00000085"/>
    </source>
</evidence>
<dbReference type="Proteomes" id="UP000198984">
    <property type="component" value="Unassembled WGS sequence"/>
</dbReference>
<dbReference type="Pfam" id="PF13426">
    <property type="entry name" value="PAS_9"/>
    <property type="match status" value="1"/>
</dbReference>
<dbReference type="PROSITE" id="PS50113">
    <property type="entry name" value="PAC"/>
    <property type="match status" value="1"/>
</dbReference>
<keyword evidence="7" id="KW-0175">Coiled coil</keyword>